<dbReference type="HOGENOM" id="CLU_3196796_0_0_12"/>
<dbReference type="AlphaFoldDB" id="I0FFA3"/>
<sequence length="45" mass="5233">MMCTLLSVIVRGVLFIFVNSMLFDVYVLIKNIQFIVKIVQTKIKL</sequence>
<keyword evidence="1" id="KW-1133">Transmembrane helix</keyword>
<dbReference type="PATRIC" id="fig|1155096.3.peg.1398"/>
<organism evidence="2 3">
    <name type="scientific">Borrelia crocidurae (strain Achema)</name>
    <dbReference type="NCBI Taxonomy" id="1155096"/>
    <lineage>
        <taxon>Bacteria</taxon>
        <taxon>Pseudomonadati</taxon>
        <taxon>Spirochaetota</taxon>
        <taxon>Spirochaetia</taxon>
        <taxon>Spirochaetales</taxon>
        <taxon>Borreliaceae</taxon>
        <taxon>Borrelia</taxon>
    </lineage>
</organism>
<dbReference type="EMBL" id="CP003458">
    <property type="protein sequence ID" value="AFI32159.1"/>
    <property type="molecule type" value="Genomic_DNA"/>
</dbReference>
<accession>I0FFA3</accession>
<geneLocation type="plasmid" evidence="3">
    <name>unnamed32</name>
</geneLocation>
<gene>
    <name evidence="2" type="ordered locus">Q7M_1161</name>
</gene>
<keyword evidence="1" id="KW-0812">Transmembrane</keyword>
<evidence type="ECO:0000256" key="1">
    <source>
        <dbReference type="SAM" id="Phobius"/>
    </source>
</evidence>
<dbReference type="Proteomes" id="UP000005212">
    <property type="component" value="Plasmid unnamed32"/>
</dbReference>
<proteinExistence type="predicted"/>
<evidence type="ECO:0000313" key="3">
    <source>
        <dbReference type="Proteomes" id="UP000005212"/>
    </source>
</evidence>
<keyword evidence="2" id="KW-0614">Plasmid</keyword>
<dbReference type="KEGG" id="bcw:Q7M_1161"/>
<feature type="transmembrane region" description="Helical" evidence="1">
    <location>
        <begin position="6"/>
        <end position="29"/>
    </location>
</feature>
<keyword evidence="1" id="KW-0472">Membrane</keyword>
<reference evidence="3" key="2">
    <citation type="submission" date="2012-03" db="EMBL/GenBank/DDBJ databases">
        <title>Complete genome sequence of Borrelia crocidurae.</title>
        <authorList>
            <person name="Elbir H."/>
            <person name="Gimenez G."/>
            <person name="Robert C."/>
            <person name="Raoult D."/>
            <person name="Drancourt M."/>
        </authorList>
    </citation>
    <scope>NUCLEOTIDE SEQUENCE [LARGE SCALE GENOMIC DNA]</scope>
    <source>
        <strain evidence="3">Achema</strain>
        <plasmid evidence="3">unnamed32</plasmid>
    </source>
</reference>
<name>I0FFA3_BORCA</name>
<protein>
    <submittedName>
        <fullName evidence="2">Uncharacterized protein</fullName>
    </submittedName>
</protein>
<reference evidence="2 3" key="1">
    <citation type="journal article" date="2012" name="J. Bacteriol.">
        <title>Complete Genome Sequence of Borrelia crocidurae.</title>
        <authorList>
            <person name="Elbir H."/>
            <person name="Gimenez G."/>
            <person name="Robert C."/>
            <person name="Bergstrom S."/>
            <person name="Cutler S."/>
            <person name="Raoult D."/>
            <person name="Drancourt M."/>
        </authorList>
    </citation>
    <scope>NUCLEOTIDE SEQUENCE [LARGE SCALE GENOMIC DNA]</scope>
    <source>
        <strain evidence="2 3">Achema</strain>
        <plasmid evidence="3">unnamed32</plasmid>
    </source>
</reference>
<evidence type="ECO:0000313" key="2">
    <source>
        <dbReference type="EMBL" id="AFI32159.1"/>
    </source>
</evidence>